<keyword evidence="4" id="KW-0653">Protein transport</keyword>
<evidence type="ECO:0000256" key="4">
    <source>
        <dbReference type="ARBA" id="ARBA00022927"/>
    </source>
</evidence>
<evidence type="ECO:0000256" key="1">
    <source>
        <dbReference type="ARBA" id="ARBA00004123"/>
    </source>
</evidence>
<dbReference type="AlphaFoldDB" id="A0A084GC24"/>
<dbReference type="PANTHER" id="PTHR12363:SF33">
    <property type="entry name" value="IMPORTIN-13"/>
    <property type="match status" value="1"/>
</dbReference>
<gene>
    <name evidence="6" type="ORF">SAPIO_CDS3021</name>
</gene>
<dbReference type="RefSeq" id="XP_016644685.1">
    <property type="nucleotide sequence ID" value="XM_016785903.1"/>
</dbReference>
<dbReference type="EMBL" id="JOWA01000087">
    <property type="protein sequence ID" value="KEZ44886.1"/>
    <property type="molecule type" value="Genomic_DNA"/>
</dbReference>
<organism evidence="6 7">
    <name type="scientific">Pseudallescheria apiosperma</name>
    <name type="common">Scedosporium apiospermum</name>
    <dbReference type="NCBI Taxonomy" id="563466"/>
    <lineage>
        <taxon>Eukaryota</taxon>
        <taxon>Fungi</taxon>
        <taxon>Dikarya</taxon>
        <taxon>Ascomycota</taxon>
        <taxon>Pezizomycotina</taxon>
        <taxon>Sordariomycetes</taxon>
        <taxon>Hypocreomycetidae</taxon>
        <taxon>Microascales</taxon>
        <taxon>Microascaceae</taxon>
        <taxon>Scedosporium</taxon>
    </lineage>
</organism>
<dbReference type="OMA" id="CLASIGK"/>
<dbReference type="GO" id="GO:0005737">
    <property type="term" value="C:cytoplasm"/>
    <property type="evidence" value="ECO:0007669"/>
    <property type="project" value="TreeGrafter"/>
</dbReference>
<proteinExistence type="inferred from homology"/>
<reference evidence="6 7" key="1">
    <citation type="journal article" date="2014" name="Genome Announc.">
        <title>Draft genome sequence of the pathogenic fungus Scedosporium apiospermum.</title>
        <authorList>
            <person name="Vandeputte P."/>
            <person name="Ghamrawi S."/>
            <person name="Rechenmann M."/>
            <person name="Iltis A."/>
            <person name="Giraud S."/>
            <person name="Fleury M."/>
            <person name="Thornton C."/>
            <person name="Delhaes L."/>
            <person name="Meyer W."/>
            <person name="Papon N."/>
            <person name="Bouchara J.P."/>
        </authorList>
    </citation>
    <scope>NUCLEOTIDE SEQUENCE [LARGE SCALE GENOMIC DNA]</scope>
    <source>
        <strain evidence="6 7">IHEM 14462</strain>
    </source>
</reference>
<dbReference type="SUPFAM" id="SSF48371">
    <property type="entry name" value="ARM repeat"/>
    <property type="match status" value="1"/>
</dbReference>
<comment type="subcellular location">
    <subcellularLocation>
        <location evidence="1">Nucleus</location>
    </subcellularLocation>
</comment>
<evidence type="ECO:0000313" key="6">
    <source>
        <dbReference type="EMBL" id="KEZ44886.1"/>
    </source>
</evidence>
<protein>
    <recommendedName>
        <fullName evidence="8">Importin 13</fullName>
    </recommendedName>
</protein>
<keyword evidence="7" id="KW-1185">Reference proteome</keyword>
<sequence length="977" mass="108100">MAYIKEPSSLPEVENLIHALYEPVSPAIVSQIQDVLHRIQRSDQAWALARDLLSRPDEKVRFFGALTLIVKLNTDSSSLGGDELSELFTRLLGWFTESALDTSSGLVTRKLSTALVTFFLHFPTHCYPCLRYLICCLQLRRHANPNDIDDALAFIPNLEPRAMQACLLFATDLVEEAAKVDMNSANHLPIYEGIRDSIEDVAALISLGLDPERDASSRLSLRRSAIKCLQVRDHPSNHKVPWASFAHRSLPRSDPLLEHLRNLIPRVVNGLAVASDDATFASSMELLSELLSNHHGFLTVPHIRLLMNMSVGQVGIRYYDRLIQGDFDFENLQFGLFMIALADSQMDTLLAAEPDPLSEKLLESVCGLLAAKGFPAVDDRIFTPAVEFWSTYVESMADFGDGQEALASKVFPPPQIISEWDSTEREGFMDARKDVADLLQSMYAISGNKLVSVFVDLAVQATASQLWAELEAAAFCLGAFADCIASESACDDDLSITFSPSFFGILRQDNQSIPLRTRQSCIALIEKFAEYFERNVSSLPDALNLLFSVLGDPLLAGPASKSIHKLCSSCRTVLIGEVDTFLAEYRRIVDQAQLDCLANERITGAIGSVIQAFDNDEAQAATIHQLLDIFSADAQRCILGARSAELVDVDSSLRRCGRRCLADVPIAEIPLHVGLRVLRCLVNLGKGLQAPADVPVDLDTEKTNLTRRPDTEPFRSVYSRILTIVTELQVTFPSSGEVIESICNIFRAGFSETVPGPFVFPLATISGYLIRQPFSTARIGALIGMACSFVSSTTPRTQGWGDVMPLTLDWVIRLVRELPSVDYDPELSQHAIDFCCRLFVKDPGVVLLLEPQDSLAFFFSFTLTVLDSQEPLPKAAAAEFWATFAGYRAPNQHHQELIQRVMQELGPLIMLSLMRNIGGNASRSELDKLSEPLKKITSLHPMAQTWMRAALLHPSFPSQNISEEAKLSFARKVIRYG</sequence>
<dbReference type="VEuPathDB" id="FungiDB:SAPIO_CDS3021"/>
<dbReference type="InterPro" id="IPR011989">
    <property type="entry name" value="ARM-like"/>
</dbReference>
<dbReference type="KEGG" id="sapo:SAPIO_CDS3021"/>
<keyword evidence="3" id="KW-0813">Transport</keyword>
<dbReference type="Gene3D" id="1.25.10.10">
    <property type="entry name" value="Leucine-rich Repeat Variant"/>
    <property type="match status" value="1"/>
</dbReference>
<accession>A0A084GC24</accession>
<dbReference type="GO" id="GO:0005634">
    <property type="term" value="C:nucleus"/>
    <property type="evidence" value="ECO:0007669"/>
    <property type="project" value="UniProtKB-SubCell"/>
</dbReference>
<evidence type="ECO:0008006" key="8">
    <source>
        <dbReference type="Google" id="ProtNLM"/>
    </source>
</evidence>
<dbReference type="PANTHER" id="PTHR12363">
    <property type="entry name" value="TRANSPORTIN 3 AND IMPORTIN 13"/>
    <property type="match status" value="1"/>
</dbReference>
<dbReference type="Proteomes" id="UP000028545">
    <property type="component" value="Unassembled WGS sequence"/>
</dbReference>
<dbReference type="InterPro" id="IPR016024">
    <property type="entry name" value="ARM-type_fold"/>
</dbReference>
<evidence type="ECO:0000256" key="3">
    <source>
        <dbReference type="ARBA" id="ARBA00022448"/>
    </source>
</evidence>
<dbReference type="GeneID" id="27722093"/>
<dbReference type="HOGENOM" id="CLU_005271_0_0_1"/>
<evidence type="ECO:0000256" key="5">
    <source>
        <dbReference type="ARBA" id="ARBA00023242"/>
    </source>
</evidence>
<dbReference type="InterPro" id="IPR051345">
    <property type="entry name" value="Importin_beta-like_NTR"/>
</dbReference>
<evidence type="ECO:0000256" key="2">
    <source>
        <dbReference type="ARBA" id="ARBA00007991"/>
    </source>
</evidence>
<name>A0A084GC24_PSEDA</name>
<keyword evidence="5" id="KW-0539">Nucleus</keyword>
<comment type="similarity">
    <text evidence="2">Belongs to the importin beta family.</text>
</comment>
<comment type="caution">
    <text evidence="6">The sequence shown here is derived from an EMBL/GenBank/DDBJ whole genome shotgun (WGS) entry which is preliminary data.</text>
</comment>
<dbReference type="Pfam" id="PF24140">
    <property type="entry name" value="TPR_TNPO3_IPO13_3rd"/>
    <property type="match status" value="1"/>
</dbReference>
<dbReference type="OrthoDB" id="2016913at2759"/>
<dbReference type="InterPro" id="IPR057942">
    <property type="entry name" value="TPR_TNPO3_IPO13_3rd"/>
</dbReference>
<evidence type="ECO:0000313" key="7">
    <source>
        <dbReference type="Proteomes" id="UP000028545"/>
    </source>
</evidence>
<dbReference type="GO" id="GO:0006606">
    <property type="term" value="P:protein import into nucleus"/>
    <property type="evidence" value="ECO:0007669"/>
    <property type="project" value="TreeGrafter"/>
</dbReference>